<comment type="similarity">
    <text evidence="5">Belongs to the L2HGDH family.</text>
</comment>
<sequence>MLYDIAIIGGGIVGLATGLKILNERPELKIALFEKEDQLAKHQTGNNSGVIHSGLYYKPGSLKATNCIKGYHELIDFCKAEKIPFEITGKVVVATREEQKPLLDTLLERGLANGLTGTRKITLEELKEYEPHCAGVAALHVPQTGIVDYYQVALAYGRKILQKGGEIFLSHKVLEINSKEAINHIETSKGKFEAKLVINCAGLYSDKVAKLTDEQIKDVKIIPFRGEYYKLKQDKEYLVKNLIYPVPDPNFPFLGVHFTRMKKGGVEAGPNAVLAFRREGYKKSQISLPELTETLAWPGFQKVAAKYWKTGFGELYRSFSKSAFTKALQELIPEIQESDLVDGGAGVRAQACDRTGGLLDDFAIRESAHAINVLNAPSPAATSSLSIGGTVAEMALKRFD</sequence>
<feature type="domain" description="FAD dependent oxidoreductase" evidence="6">
    <location>
        <begin position="4"/>
        <end position="394"/>
    </location>
</feature>
<dbReference type="GO" id="GO:0047545">
    <property type="term" value="F:(S)-2-hydroxyglutarate dehydrogenase activity"/>
    <property type="evidence" value="ECO:0007669"/>
    <property type="project" value="TreeGrafter"/>
</dbReference>
<dbReference type="Proteomes" id="UP000295438">
    <property type="component" value="Unassembled WGS sequence"/>
</dbReference>
<name>A0A4R5UUI8_9BACT</name>
<dbReference type="Pfam" id="PF01266">
    <property type="entry name" value="DAO"/>
    <property type="match status" value="1"/>
</dbReference>
<evidence type="ECO:0000259" key="6">
    <source>
        <dbReference type="Pfam" id="PF01266"/>
    </source>
</evidence>
<dbReference type="Gene3D" id="3.30.9.10">
    <property type="entry name" value="D-Amino Acid Oxidase, subunit A, domain 2"/>
    <property type="match status" value="1"/>
</dbReference>
<reference evidence="7 8" key="1">
    <citation type="submission" date="2019-03" db="EMBL/GenBank/DDBJ databases">
        <title>Algoriphagus aquimaris sp. nov., isolated form marine sediment in Pohang, Korea.</title>
        <authorList>
            <person name="Kim J."/>
            <person name="Yoon S.-H."/>
            <person name="Lee S.-S."/>
        </authorList>
    </citation>
    <scope>NUCLEOTIDE SEQUENCE [LARGE SCALE GENOMIC DNA]</scope>
    <source>
        <strain evidence="7 8">F21</strain>
    </source>
</reference>
<gene>
    <name evidence="7" type="primary">lhgO</name>
    <name evidence="7" type="ORF">E1898_14955</name>
</gene>
<keyword evidence="4 7" id="KW-0560">Oxidoreductase</keyword>
<evidence type="ECO:0000256" key="1">
    <source>
        <dbReference type="ARBA" id="ARBA00001974"/>
    </source>
</evidence>
<dbReference type="EC" id="1.1.3.-" evidence="7"/>
<keyword evidence="2" id="KW-0285">Flavoprotein</keyword>
<dbReference type="NCBIfam" id="NF008726">
    <property type="entry name" value="PRK11728.1"/>
    <property type="match status" value="1"/>
</dbReference>
<dbReference type="SUPFAM" id="SSF51905">
    <property type="entry name" value="FAD/NAD(P)-binding domain"/>
    <property type="match status" value="1"/>
</dbReference>
<dbReference type="InterPro" id="IPR036188">
    <property type="entry name" value="FAD/NAD-bd_sf"/>
</dbReference>
<dbReference type="InterPro" id="IPR006076">
    <property type="entry name" value="FAD-dep_OxRdtase"/>
</dbReference>
<comment type="caution">
    <text evidence="7">The sequence shown here is derived from an EMBL/GenBank/DDBJ whole genome shotgun (WGS) entry which is preliminary data.</text>
</comment>
<evidence type="ECO:0000256" key="3">
    <source>
        <dbReference type="ARBA" id="ARBA00022827"/>
    </source>
</evidence>
<evidence type="ECO:0000313" key="7">
    <source>
        <dbReference type="EMBL" id="TDK42735.1"/>
    </source>
</evidence>
<dbReference type="Gene3D" id="3.50.50.60">
    <property type="entry name" value="FAD/NAD(P)-binding domain"/>
    <property type="match status" value="1"/>
</dbReference>
<evidence type="ECO:0000313" key="8">
    <source>
        <dbReference type="Proteomes" id="UP000295438"/>
    </source>
</evidence>
<accession>A0A4R5UUI8</accession>
<keyword evidence="8" id="KW-1185">Reference proteome</keyword>
<dbReference type="PANTHER" id="PTHR43104">
    <property type="entry name" value="L-2-HYDROXYGLUTARATE DEHYDROGENASE, MITOCHONDRIAL"/>
    <property type="match status" value="1"/>
</dbReference>
<evidence type="ECO:0000256" key="4">
    <source>
        <dbReference type="ARBA" id="ARBA00023002"/>
    </source>
</evidence>
<comment type="cofactor">
    <cofactor evidence="1">
        <name>FAD</name>
        <dbReference type="ChEBI" id="CHEBI:57692"/>
    </cofactor>
</comment>
<organism evidence="7 8">
    <name type="scientific">Algoriphagus formosus</name>
    <dbReference type="NCBI Taxonomy" id="2007308"/>
    <lineage>
        <taxon>Bacteria</taxon>
        <taxon>Pseudomonadati</taxon>
        <taxon>Bacteroidota</taxon>
        <taxon>Cytophagia</taxon>
        <taxon>Cytophagales</taxon>
        <taxon>Cyclobacteriaceae</taxon>
        <taxon>Algoriphagus</taxon>
    </lineage>
</organism>
<dbReference type="AlphaFoldDB" id="A0A4R5UUI8"/>
<keyword evidence="3" id="KW-0274">FAD</keyword>
<dbReference type="EMBL" id="SMUW01000036">
    <property type="protein sequence ID" value="TDK42735.1"/>
    <property type="molecule type" value="Genomic_DNA"/>
</dbReference>
<proteinExistence type="inferred from homology"/>
<dbReference type="RefSeq" id="WP_133391510.1">
    <property type="nucleotide sequence ID" value="NZ_SMUW01000036.1"/>
</dbReference>
<dbReference type="GO" id="GO:0005737">
    <property type="term" value="C:cytoplasm"/>
    <property type="evidence" value="ECO:0007669"/>
    <property type="project" value="TreeGrafter"/>
</dbReference>
<protein>
    <submittedName>
        <fullName evidence="7">L-2-hydroxyglutarate oxidase</fullName>
        <ecNumber evidence="7">1.1.3.-</ecNumber>
    </submittedName>
</protein>
<dbReference type="PANTHER" id="PTHR43104:SF2">
    <property type="entry name" value="L-2-HYDROXYGLUTARATE DEHYDROGENASE, MITOCHONDRIAL"/>
    <property type="match status" value="1"/>
</dbReference>
<evidence type="ECO:0000256" key="5">
    <source>
        <dbReference type="ARBA" id="ARBA00037941"/>
    </source>
</evidence>
<evidence type="ECO:0000256" key="2">
    <source>
        <dbReference type="ARBA" id="ARBA00022630"/>
    </source>
</evidence>